<name>A0A378W7K2_9MYCO</name>
<gene>
    <name evidence="1" type="ORF">NCTC4524_04952</name>
</gene>
<dbReference type="EMBL" id="UGQQ01000002">
    <property type="protein sequence ID" value="SUA28966.1"/>
    <property type="molecule type" value="Genomic_DNA"/>
</dbReference>
<reference evidence="1 2" key="1">
    <citation type="submission" date="2018-06" db="EMBL/GenBank/DDBJ databases">
        <authorList>
            <consortium name="Pathogen Informatics"/>
            <person name="Doyle S."/>
        </authorList>
    </citation>
    <scope>NUCLEOTIDE SEQUENCE [LARGE SCALE GENOMIC DNA]</scope>
    <source>
        <strain evidence="1 2">NCTC4524</strain>
    </source>
</reference>
<evidence type="ECO:0000313" key="1">
    <source>
        <dbReference type="EMBL" id="SUA28966.1"/>
    </source>
</evidence>
<proteinExistence type="predicted"/>
<sequence length="171" mass="18891">MTDASKETEPVRERITDIEKVLFRPIIRAWAPAGVITPDAFKLSTADKADSNRLSIARAEVTAAEDAYKERAESIRKRCEENSRPYRPPVGVLAVTVAEVESVEVKSPEGSEPRHPLTAWDDSMNADIPDSHGHIDYNELPPTDRGAHDFVAKALLAKAMANGWKFGPIEE</sequence>
<dbReference type="Proteomes" id="UP000254945">
    <property type="component" value="Unassembled WGS sequence"/>
</dbReference>
<organism evidence="1 2">
    <name type="scientific">Mycolicibacterium senegalense</name>
    <dbReference type="NCBI Taxonomy" id="1796"/>
    <lineage>
        <taxon>Bacteria</taxon>
        <taxon>Bacillati</taxon>
        <taxon>Actinomycetota</taxon>
        <taxon>Actinomycetes</taxon>
        <taxon>Mycobacteriales</taxon>
        <taxon>Mycobacteriaceae</taxon>
        <taxon>Mycolicibacterium</taxon>
    </lineage>
</organism>
<dbReference type="AlphaFoldDB" id="A0A378W7K2"/>
<protein>
    <submittedName>
        <fullName evidence="1">Uncharacterized protein</fullName>
    </submittedName>
</protein>
<accession>A0A378W7K2</accession>
<evidence type="ECO:0000313" key="2">
    <source>
        <dbReference type="Proteomes" id="UP000254945"/>
    </source>
</evidence>
<dbReference type="RefSeq" id="WP_036390739.1">
    <property type="nucleotide sequence ID" value="NZ_CP081000.1"/>
</dbReference>